<dbReference type="Pfam" id="PF04536">
    <property type="entry name" value="TPM_phosphatase"/>
    <property type="match status" value="1"/>
</dbReference>
<evidence type="ECO:0000259" key="1">
    <source>
        <dbReference type="Pfam" id="PF04536"/>
    </source>
</evidence>
<dbReference type="PANTHER" id="PTHR30373">
    <property type="entry name" value="UPF0603 PROTEIN YGCG"/>
    <property type="match status" value="1"/>
</dbReference>
<dbReference type="PANTHER" id="PTHR30373:SF2">
    <property type="entry name" value="UPF0603 PROTEIN YGCG"/>
    <property type="match status" value="1"/>
</dbReference>
<sequence length="327" mass="36130">METILSPHSLCPLFSTKPASSKTLLSPSLQPKLNSVSLIKPICSSLKRQASQSIKQSLPIPTSWFSHVHHGLAALALSLALNFCPILPIGSALASEFDVLNDGPPKESYVVDDAGVLSRVTRSDLKRLLSDLESRKNLHINFITVRKLTSKADAFEYADQVLERWYPTVEEGDNKGIVVLVTSQKEGAITGGPSFVKAIGDTILDATVSENLPGNHTLLFIVQINDLFASLDKLYFFLEANSHAFSKHAHPLKALMLNSFQMETYTRVALRKLKISPPTPPCRASQSVIIPQEVERIKIPSQLKFKFMEYNLVEKNQEIGIMVLPLS</sequence>
<dbReference type="EMBL" id="CM018039">
    <property type="protein sequence ID" value="KAA8536898.1"/>
    <property type="molecule type" value="Genomic_DNA"/>
</dbReference>
<evidence type="ECO:0000313" key="2">
    <source>
        <dbReference type="EMBL" id="KAA8536898.1"/>
    </source>
</evidence>
<name>A0A5J5B2N3_9ASTE</name>
<dbReference type="InterPro" id="IPR007621">
    <property type="entry name" value="TPM_dom"/>
</dbReference>
<dbReference type="Gene3D" id="3.10.310.50">
    <property type="match status" value="1"/>
</dbReference>
<evidence type="ECO:0000313" key="3">
    <source>
        <dbReference type="Proteomes" id="UP000325577"/>
    </source>
</evidence>
<feature type="domain" description="TPM" evidence="1">
    <location>
        <begin position="110"/>
        <end position="211"/>
    </location>
</feature>
<dbReference type="AlphaFoldDB" id="A0A5J5B2N3"/>
<gene>
    <name evidence="2" type="ORF">F0562_029376</name>
</gene>
<reference evidence="2 3" key="1">
    <citation type="submission" date="2019-09" db="EMBL/GenBank/DDBJ databases">
        <title>A chromosome-level genome assembly of the Chinese tupelo Nyssa sinensis.</title>
        <authorList>
            <person name="Yang X."/>
            <person name="Kang M."/>
            <person name="Yang Y."/>
            <person name="Xiong H."/>
            <person name="Wang M."/>
            <person name="Zhang Z."/>
            <person name="Wang Z."/>
            <person name="Wu H."/>
            <person name="Ma T."/>
            <person name="Liu J."/>
            <person name="Xi Z."/>
        </authorList>
    </citation>
    <scope>NUCLEOTIDE SEQUENCE [LARGE SCALE GENOMIC DNA]</scope>
    <source>
        <strain evidence="2">J267</strain>
        <tissue evidence="2">Leaf</tissue>
    </source>
</reference>
<protein>
    <recommendedName>
        <fullName evidence="1">TPM domain-containing protein</fullName>
    </recommendedName>
</protein>
<dbReference type="OrthoDB" id="5645at2759"/>
<accession>A0A5J5B2N3</accession>
<keyword evidence="3" id="KW-1185">Reference proteome</keyword>
<organism evidence="2 3">
    <name type="scientific">Nyssa sinensis</name>
    <dbReference type="NCBI Taxonomy" id="561372"/>
    <lineage>
        <taxon>Eukaryota</taxon>
        <taxon>Viridiplantae</taxon>
        <taxon>Streptophyta</taxon>
        <taxon>Embryophyta</taxon>
        <taxon>Tracheophyta</taxon>
        <taxon>Spermatophyta</taxon>
        <taxon>Magnoliopsida</taxon>
        <taxon>eudicotyledons</taxon>
        <taxon>Gunneridae</taxon>
        <taxon>Pentapetalae</taxon>
        <taxon>asterids</taxon>
        <taxon>Cornales</taxon>
        <taxon>Nyssaceae</taxon>
        <taxon>Nyssa</taxon>
    </lineage>
</organism>
<proteinExistence type="predicted"/>
<dbReference type="Proteomes" id="UP000325577">
    <property type="component" value="Linkage Group LG16"/>
</dbReference>